<keyword evidence="3" id="KW-1185">Reference proteome</keyword>
<sequence length="93" mass="10008">RVASELSKSAALLASGPISFESVSLGAHIEELEREVARLNDAAAAQSKEVDRFEQALRQVEANYPEVELDRSVFKPPNCSTVKTQPPVAGNGE</sequence>
<protein>
    <submittedName>
        <fullName evidence="2">Uncharacterized protein</fullName>
    </submittedName>
</protein>
<name>A0A392N8W9_9FABA</name>
<reference evidence="2 3" key="1">
    <citation type="journal article" date="2018" name="Front. Plant Sci.">
        <title>Red Clover (Trifolium pratense) and Zigzag Clover (T. medium) - A Picture of Genomic Similarities and Differences.</title>
        <authorList>
            <person name="Dluhosova J."/>
            <person name="Istvanek J."/>
            <person name="Nedelnik J."/>
            <person name="Repkova J."/>
        </authorList>
    </citation>
    <scope>NUCLEOTIDE SEQUENCE [LARGE SCALE GENOMIC DNA]</scope>
    <source>
        <strain evidence="3">cv. 10/8</strain>
        <tissue evidence="2">Leaf</tissue>
    </source>
</reference>
<dbReference type="EMBL" id="LXQA010030325">
    <property type="protein sequence ID" value="MCH95639.1"/>
    <property type="molecule type" value="Genomic_DNA"/>
</dbReference>
<evidence type="ECO:0000256" key="1">
    <source>
        <dbReference type="SAM" id="Coils"/>
    </source>
</evidence>
<accession>A0A392N8W9</accession>
<gene>
    <name evidence="2" type="ORF">A2U01_0016619</name>
</gene>
<feature type="coiled-coil region" evidence="1">
    <location>
        <begin position="22"/>
        <end position="70"/>
    </location>
</feature>
<feature type="non-terminal residue" evidence="2">
    <location>
        <position position="1"/>
    </location>
</feature>
<evidence type="ECO:0000313" key="2">
    <source>
        <dbReference type="EMBL" id="MCH95639.1"/>
    </source>
</evidence>
<dbReference type="Proteomes" id="UP000265520">
    <property type="component" value="Unassembled WGS sequence"/>
</dbReference>
<comment type="caution">
    <text evidence="2">The sequence shown here is derived from an EMBL/GenBank/DDBJ whole genome shotgun (WGS) entry which is preliminary data.</text>
</comment>
<evidence type="ECO:0000313" key="3">
    <source>
        <dbReference type="Proteomes" id="UP000265520"/>
    </source>
</evidence>
<keyword evidence="1" id="KW-0175">Coiled coil</keyword>
<dbReference type="AlphaFoldDB" id="A0A392N8W9"/>
<organism evidence="2 3">
    <name type="scientific">Trifolium medium</name>
    <dbReference type="NCBI Taxonomy" id="97028"/>
    <lineage>
        <taxon>Eukaryota</taxon>
        <taxon>Viridiplantae</taxon>
        <taxon>Streptophyta</taxon>
        <taxon>Embryophyta</taxon>
        <taxon>Tracheophyta</taxon>
        <taxon>Spermatophyta</taxon>
        <taxon>Magnoliopsida</taxon>
        <taxon>eudicotyledons</taxon>
        <taxon>Gunneridae</taxon>
        <taxon>Pentapetalae</taxon>
        <taxon>rosids</taxon>
        <taxon>fabids</taxon>
        <taxon>Fabales</taxon>
        <taxon>Fabaceae</taxon>
        <taxon>Papilionoideae</taxon>
        <taxon>50 kb inversion clade</taxon>
        <taxon>NPAAA clade</taxon>
        <taxon>Hologalegina</taxon>
        <taxon>IRL clade</taxon>
        <taxon>Trifolieae</taxon>
        <taxon>Trifolium</taxon>
    </lineage>
</organism>
<proteinExistence type="predicted"/>